<keyword evidence="2" id="KW-1185">Reference proteome</keyword>
<accession>G0P0C7</accession>
<evidence type="ECO:0000313" key="1">
    <source>
        <dbReference type="EMBL" id="EGT41689.1"/>
    </source>
</evidence>
<proteinExistence type="predicted"/>
<name>G0P0C7_CAEBE</name>
<dbReference type="EMBL" id="GL379998">
    <property type="protein sequence ID" value="EGT41689.1"/>
    <property type="molecule type" value="Genomic_DNA"/>
</dbReference>
<sequence>MANSPSFTGLIFLKFFDNGFICCTIL</sequence>
<dbReference type="AlphaFoldDB" id="G0P0C7"/>
<gene>
    <name evidence="1" type="ORF">CAEBREN_30541</name>
</gene>
<reference evidence="2" key="1">
    <citation type="submission" date="2011-07" db="EMBL/GenBank/DDBJ databases">
        <authorList>
            <consortium name="Caenorhabditis brenneri Sequencing and Analysis Consortium"/>
            <person name="Wilson R.K."/>
        </authorList>
    </citation>
    <scope>NUCLEOTIDE SEQUENCE [LARGE SCALE GENOMIC DNA]</scope>
    <source>
        <strain evidence="2">PB2801</strain>
    </source>
</reference>
<feature type="non-terminal residue" evidence="1">
    <location>
        <position position="26"/>
    </location>
</feature>
<dbReference type="InParanoid" id="G0P0C7"/>
<evidence type="ECO:0000313" key="2">
    <source>
        <dbReference type="Proteomes" id="UP000008068"/>
    </source>
</evidence>
<organism evidence="2">
    <name type="scientific">Caenorhabditis brenneri</name>
    <name type="common">Nematode worm</name>
    <dbReference type="NCBI Taxonomy" id="135651"/>
    <lineage>
        <taxon>Eukaryota</taxon>
        <taxon>Metazoa</taxon>
        <taxon>Ecdysozoa</taxon>
        <taxon>Nematoda</taxon>
        <taxon>Chromadorea</taxon>
        <taxon>Rhabditida</taxon>
        <taxon>Rhabditina</taxon>
        <taxon>Rhabditomorpha</taxon>
        <taxon>Rhabditoidea</taxon>
        <taxon>Rhabditidae</taxon>
        <taxon>Peloderinae</taxon>
        <taxon>Caenorhabditis</taxon>
    </lineage>
</organism>
<protein>
    <submittedName>
        <fullName evidence="1">Uncharacterized protein</fullName>
    </submittedName>
</protein>
<dbReference type="Proteomes" id="UP000008068">
    <property type="component" value="Unassembled WGS sequence"/>
</dbReference>
<dbReference type="HOGENOM" id="CLU_3418582_0_0_1"/>